<dbReference type="GO" id="GO:0006952">
    <property type="term" value="P:defense response"/>
    <property type="evidence" value="ECO:0007669"/>
    <property type="project" value="InterPro"/>
</dbReference>
<evidence type="ECO:0000313" key="3">
    <source>
        <dbReference type="EMBL" id="RXH70300.1"/>
    </source>
</evidence>
<feature type="domain" description="Bet v I/Major latex protein" evidence="2">
    <location>
        <begin position="158"/>
        <end position="312"/>
    </location>
</feature>
<dbReference type="InterPro" id="IPR052006">
    <property type="entry name" value="MLP-like"/>
</dbReference>
<protein>
    <recommendedName>
        <fullName evidence="2">Bet v I/Major latex protein domain-containing protein</fullName>
    </recommendedName>
</protein>
<sequence>MALVGKLETEVEISTAADKFYKIFSGQMHLLPNICSDKIQGVELHEGDWETAGSVKHWDYTLDGSSLSVKETVEAIDEENKTVKFNVLDGEILKHYKSFRVTLKVTEKTTGGGSLVKWIIDYEKVKEEIPDPESYQDFAVKLANFIQITKAKRSNAMAQIAKMEVQAEIKASADKFYEIFRSKGYLLPKMCPNVIKDLQVIQGDWGSVGSVKQWTYFAADNVSEVSRETVEAIDEKNKSVTFRTVGGELAKYYKSFKATVQVTPKVSGGCSSSSVKWTVEYEKLTEGVPVPHKYMDFLFFLLPLSKDPIISELEQLGLVAGAYDVGRQQFNGAFIISTTMAKEETRMPLPLPLPLALTSIEEELEAA</sequence>
<dbReference type="Proteomes" id="UP000290289">
    <property type="component" value="Chromosome 16"/>
</dbReference>
<dbReference type="AlphaFoldDB" id="A0A498HHU1"/>
<name>A0A498HHU1_MALDO</name>
<proteinExistence type="inferred from homology"/>
<evidence type="ECO:0000256" key="1">
    <source>
        <dbReference type="ARBA" id="ARBA00038242"/>
    </source>
</evidence>
<dbReference type="CDD" id="cd07816">
    <property type="entry name" value="Bet_v1-like"/>
    <property type="match status" value="2"/>
</dbReference>
<dbReference type="PANTHER" id="PTHR31338">
    <property type="entry name" value="POLYKETIDE CYCLASE/DEHYDRASE AND LIPID TRANSPORT SUPERFAMILY PROTEIN"/>
    <property type="match status" value="1"/>
</dbReference>
<comment type="caution">
    <text evidence="3">The sequence shown here is derived from an EMBL/GenBank/DDBJ whole genome shotgun (WGS) entry which is preliminary data.</text>
</comment>
<organism evidence="3 4">
    <name type="scientific">Malus domestica</name>
    <name type="common">Apple</name>
    <name type="synonym">Pyrus malus</name>
    <dbReference type="NCBI Taxonomy" id="3750"/>
    <lineage>
        <taxon>Eukaryota</taxon>
        <taxon>Viridiplantae</taxon>
        <taxon>Streptophyta</taxon>
        <taxon>Embryophyta</taxon>
        <taxon>Tracheophyta</taxon>
        <taxon>Spermatophyta</taxon>
        <taxon>Magnoliopsida</taxon>
        <taxon>eudicotyledons</taxon>
        <taxon>Gunneridae</taxon>
        <taxon>Pentapetalae</taxon>
        <taxon>rosids</taxon>
        <taxon>fabids</taxon>
        <taxon>Rosales</taxon>
        <taxon>Rosaceae</taxon>
        <taxon>Amygdaloideae</taxon>
        <taxon>Maleae</taxon>
        <taxon>Malus</taxon>
    </lineage>
</organism>
<reference evidence="3 4" key="1">
    <citation type="submission" date="2018-10" db="EMBL/GenBank/DDBJ databases">
        <title>A high-quality apple genome assembly.</title>
        <authorList>
            <person name="Hu J."/>
        </authorList>
    </citation>
    <scope>NUCLEOTIDE SEQUENCE [LARGE SCALE GENOMIC DNA]</scope>
    <source>
        <strain evidence="4">cv. HFTH1</strain>
        <tissue evidence="3">Young leaf</tissue>
    </source>
</reference>
<dbReference type="InterPro" id="IPR023393">
    <property type="entry name" value="START-like_dom_sf"/>
</dbReference>
<dbReference type="SMART" id="SM01037">
    <property type="entry name" value="Bet_v_1"/>
    <property type="match status" value="2"/>
</dbReference>
<accession>A0A498HHU1</accession>
<dbReference type="EMBL" id="RDQH01000342">
    <property type="protein sequence ID" value="RXH70300.1"/>
    <property type="molecule type" value="Genomic_DNA"/>
</dbReference>
<dbReference type="PANTHER" id="PTHR31338:SF16">
    <property type="entry name" value="POLYKETIDE CYCLASE_DEHYDRASE AND LIPID TRANSPORT SUPERFAMILY PROTEIN"/>
    <property type="match status" value="1"/>
</dbReference>
<feature type="domain" description="Bet v I/Major latex protein" evidence="2">
    <location>
        <begin position="2"/>
        <end position="151"/>
    </location>
</feature>
<evidence type="ECO:0000313" key="4">
    <source>
        <dbReference type="Proteomes" id="UP000290289"/>
    </source>
</evidence>
<dbReference type="Gene3D" id="3.30.530.20">
    <property type="match status" value="2"/>
</dbReference>
<dbReference type="Pfam" id="PF00407">
    <property type="entry name" value="Bet_v_1"/>
    <property type="match status" value="2"/>
</dbReference>
<gene>
    <name evidence="3" type="ORF">DVH24_007556</name>
</gene>
<dbReference type="InterPro" id="IPR000916">
    <property type="entry name" value="Bet_v_I/MLP"/>
</dbReference>
<keyword evidence="4" id="KW-1185">Reference proteome</keyword>
<evidence type="ECO:0000259" key="2">
    <source>
        <dbReference type="SMART" id="SM01037"/>
    </source>
</evidence>
<comment type="similarity">
    <text evidence="1">Belongs to the MLP family.</text>
</comment>
<dbReference type="SUPFAM" id="SSF55961">
    <property type="entry name" value="Bet v1-like"/>
    <property type="match status" value="2"/>
</dbReference>